<evidence type="ECO:0000313" key="2">
    <source>
        <dbReference type="Proteomes" id="UP000198901"/>
    </source>
</evidence>
<name>A0A1G9T9G3_9BACT</name>
<protein>
    <submittedName>
        <fullName evidence="1">Uncharacterized protein</fullName>
    </submittedName>
</protein>
<sequence length="178" mass="20259">MEKLLRFIEMHKAFLWRIEKAGTVVFEYSAEDGRVNEEESRTHLNEAYDMLDSGKYTLKAWKNPNGQRGAVALPFEVKGVGSAHSGGSFPGGGDSMLIFFMGLYERQNQELRRMQDQLAEESKKRILDRVEMLEKKLKDGDDSNDVPALKAFMTETLPEIPGYIDTVGEVMKMFTKPE</sequence>
<dbReference type="Proteomes" id="UP000198901">
    <property type="component" value="Unassembled WGS sequence"/>
</dbReference>
<dbReference type="RefSeq" id="WP_093205037.1">
    <property type="nucleotide sequence ID" value="NZ_FNGS01000006.1"/>
</dbReference>
<keyword evidence="2" id="KW-1185">Reference proteome</keyword>
<dbReference type="STRING" id="563176.SAMN04488090_3472"/>
<proteinExistence type="predicted"/>
<organism evidence="1 2">
    <name type="scientific">Siphonobacter aquaeclarae</name>
    <dbReference type="NCBI Taxonomy" id="563176"/>
    <lineage>
        <taxon>Bacteria</taxon>
        <taxon>Pseudomonadati</taxon>
        <taxon>Bacteroidota</taxon>
        <taxon>Cytophagia</taxon>
        <taxon>Cytophagales</taxon>
        <taxon>Cytophagaceae</taxon>
        <taxon>Siphonobacter</taxon>
    </lineage>
</organism>
<evidence type="ECO:0000313" key="1">
    <source>
        <dbReference type="EMBL" id="SDM44383.1"/>
    </source>
</evidence>
<accession>A0A1G9T9G3</accession>
<gene>
    <name evidence="1" type="ORF">SAMN04488090_3472</name>
</gene>
<reference evidence="1 2" key="1">
    <citation type="submission" date="2016-10" db="EMBL/GenBank/DDBJ databases">
        <authorList>
            <person name="de Groot N.N."/>
        </authorList>
    </citation>
    <scope>NUCLEOTIDE SEQUENCE [LARGE SCALE GENOMIC DNA]</scope>
    <source>
        <strain evidence="1 2">DSM 21668</strain>
    </source>
</reference>
<dbReference type="AlphaFoldDB" id="A0A1G9T9G3"/>
<dbReference type="EMBL" id="FNGS01000006">
    <property type="protein sequence ID" value="SDM44383.1"/>
    <property type="molecule type" value="Genomic_DNA"/>
</dbReference>